<sequence length="95" mass="10166">MVADDAAVIVTVVPGARFRGGDKADTGDNSEDGDDLFHSDELEFSASDWMAEKLIQAAVNFFERSSFQPGAGIGACDPLALKISHESGEPIVWHE</sequence>
<dbReference type="Proteomes" id="UP001499852">
    <property type="component" value="Unassembled WGS sequence"/>
</dbReference>
<evidence type="ECO:0000313" key="3">
    <source>
        <dbReference type="Proteomes" id="UP001499852"/>
    </source>
</evidence>
<protein>
    <submittedName>
        <fullName evidence="2">Uncharacterized protein</fullName>
    </submittedName>
</protein>
<reference evidence="3" key="1">
    <citation type="journal article" date="2019" name="Int. J. Syst. Evol. Microbiol.">
        <title>The Global Catalogue of Microorganisms (GCM) 10K type strain sequencing project: providing services to taxonomists for standard genome sequencing and annotation.</title>
        <authorList>
            <consortium name="The Broad Institute Genomics Platform"/>
            <consortium name="The Broad Institute Genome Sequencing Center for Infectious Disease"/>
            <person name="Wu L."/>
            <person name="Ma J."/>
        </authorList>
    </citation>
    <scope>NUCLEOTIDE SEQUENCE [LARGE SCALE GENOMIC DNA]</scope>
    <source>
        <strain evidence="3">JCM 18053</strain>
    </source>
</reference>
<proteinExistence type="predicted"/>
<keyword evidence="3" id="KW-1185">Reference proteome</keyword>
<name>A0ABP9NTL9_9BACT</name>
<comment type="caution">
    <text evidence="2">The sequence shown here is derived from an EMBL/GenBank/DDBJ whole genome shotgun (WGS) entry which is preliminary data.</text>
</comment>
<feature type="region of interest" description="Disordered" evidence="1">
    <location>
        <begin position="17"/>
        <end position="37"/>
    </location>
</feature>
<evidence type="ECO:0000256" key="1">
    <source>
        <dbReference type="SAM" id="MobiDB-lite"/>
    </source>
</evidence>
<gene>
    <name evidence="2" type="ORF">GCM10023213_03020</name>
</gene>
<evidence type="ECO:0000313" key="2">
    <source>
        <dbReference type="EMBL" id="GAA5133359.1"/>
    </source>
</evidence>
<dbReference type="EMBL" id="BAABIA010000001">
    <property type="protein sequence ID" value="GAA5133359.1"/>
    <property type="molecule type" value="Genomic_DNA"/>
</dbReference>
<organism evidence="2 3">
    <name type="scientific">Prosthecobacter algae</name>
    <dbReference type="NCBI Taxonomy" id="1144682"/>
    <lineage>
        <taxon>Bacteria</taxon>
        <taxon>Pseudomonadati</taxon>
        <taxon>Verrucomicrobiota</taxon>
        <taxon>Verrucomicrobiia</taxon>
        <taxon>Verrucomicrobiales</taxon>
        <taxon>Verrucomicrobiaceae</taxon>
        <taxon>Prosthecobacter</taxon>
    </lineage>
</organism>
<accession>A0ABP9NTL9</accession>